<dbReference type="Proteomes" id="UP000033618">
    <property type="component" value="Unassembled WGS sequence"/>
</dbReference>
<proteinExistence type="predicted"/>
<keyword evidence="4" id="KW-1185">Reference proteome</keyword>
<dbReference type="OrthoDB" id="6999193at2"/>
<evidence type="ECO:0000313" key="3">
    <source>
        <dbReference type="EMBL" id="KKB64355.1"/>
    </source>
</evidence>
<sequence>MVFTHVVNGDRAATLLDEALALPANAARRGDPVVVLHDDLTVGPLRHIDESAEARVGFWQRVLGAGERGMSQTITDAFAINDHTLKTLTVDNEGEVVFWHTRHAADQLLLRRLAYRLRNMPQRLNEIAIQSDRPIGELDARHPGYDRAAHAASLAAVSDGLHAIAPISILRISRLALEWQELKQLDNDVRRLRTNTFASGTFAEIDAAALEYATTEWMPYLELAARLRQHADTAVSDAIVGWRCRELAATGRLALDDDPVLVKETRVRRRG</sequence>
<dbReference type="InterPro" id="IPR014973">
    <property type="entry name" value="DUF1835"/>
</dbReference>
<evidence type="ECO:0000313" key="4">
    <source>
        <dbReference type="Proteomes" id="UP000033618"/>
    </source>
</evidence>
<feature type="domain" description="DUF1835" evidence="1">
    <location>
        <begin position="5"/>
        <end position="128"/>
    </location>
</feature>
<feature type="domain" description="DUF3658" evidence="2">
    <location>
        <begin position="164"/>
        <end position="259"/>
    </location>
</feature>
<dbReference type="Pfam" id="PF08874">
    <property type="entry name" value="DUF1835"/>
    <property type="match status" value="1"/>
</dbReference>
<name>A0A0F5K336_9BURK</name>
<evidence type="ECO:0000259" key="2">
    <source>
        <dbReference type="Pfam" id="PF12395"/>
    </source>
</evidence>
<dbReference type="PATRIC" id="fig|28092.6.peg.1243"/>
<protein>
    <recommendedName>
        <fullName evidence="5">DUF1835 domain-containing protein</fullName>
    </recommendedName>
</protein>
<reference evidence="3 4" key="1">
    <citation type="submission" date="2015-03" db="EMBL/GenBank/DDBJ databases">
        <title>Draft Genome Sequence of Burkholderia andropogonis type strain ICMP2807, isolated from Sorghum bicolor.</title>
        <authorList>
            <person name="Lopes-Santos L."/>
            <person name="Castro D.B."/>
            <person name="Ottoboni L.M."/>
            <person name="Park D."/>
            <person name="Weirc B.S."/>
            <person name="Destefano S.A."/>
        </authorList>
    </citation>
    <scope>NUCLEOTIDE SEQUENCE [LARGE SCALE GENOMIC DNA]</scope>
    <source>
        <strain evidence="3 4">ICMP2807</strain>
    </source>
</reference>
<dbReference type="Pfam" id="PF12395">
    <property type="entry name" value="DUF3658"/>
    <property type="match status" value="1"/>
</dbReference>
<dbReference type="InterPro" id="IPR022123">
    <property type="entry name" value="DUF3658"/>
</dbReference>
<dbReference type="AlphaFoldDB" id="A0A0F5K336"/>
<evidence type="ECO:0008006" key="5">
    <source>
        <dbReference type="Google" id="ProtNLM"/>
    </source>
</evidence>
<evidence type="ECO:0000259" key="1">
    <source>
        <dbReference type="Pfam" id="PF08874"/>
    </source>
</evidence>
<accession>A0A0F5K336</accession>
<dbReference type="RefSeq" id="WP_024905133.1">
    <property type="nucleotide sequence ID" value="NZ_CADFGU010000008.1"/>
</dbReference>
<gene>
    <name evidence="3" type="ORF">WM40_05225</name>
</gene>
<organism evidence="3 4">
    <name type="scientific">Robbsia andropogonis</name>
    <dbReference type="NCBI Taxonomy" id="28092"/>
    <lineage>
        <taxon>Bacteria</taxon>
        <taxon>Pseudomonadati</taxon>
        <taxon>Pseudomonadota</taxon>
        <taxon>Betaproteobacteria</taxon>
        <taxon>Burkholderiales</taxon>
        <taxon>Burkholderiaceae</taxon>
        <taxon>Robbsia</taxon>
    </lineage>
</organism>
<dbReference type="EMBL" id="LAQU01000004">
    <property type="protein sequence ID" value="KKB64355.1"/>
    <property type="molecule type" value="Genomic_DNA"/>
</dbReference>
<comment type="caution">
    <text evidence="3">The sequence shown here is derived from an EMBL/GenBank/DDBJ whole genome shotgun (WGS) entry which is preliminary data.</text>
</comment>